<evidence type="ECO:0000256" key="5">
    <source>
        <dbReference type="ARBA" id="ARBA00022777"/>
    </source>
</evidence>
<accession>A0A0P6SND2</accession>
<evidence type="ECO:0000256" key="4">
    <source>
        <dbReference type="ARBA" id="ARBA00022741"/>
    </source>
</evidence>
<dbReference type="UniPathway" id="UPA00057">
    <property type="reaction ID" value="UER00099"/>
</dbReference>
<dbReference type="GO" id="GO:0005524">
    <property type="term" value="F:ATP binding"/>
    <property type="evidence" value="ECO:0007669"/>
    <property type="project" value="UniProtKB-KW"/>
</dbReference>
<feature type="domain" description="GHMP kinase C-terminal" evidence="8">
    <location>
        <begin position="241"/>
        <end position="320"/>
    </location>
</feature>
<dbReference type="EMBL" id="LHQM01000007">
    <property type="protein sequence ID" value="KPJ22935.1"/>
    <property type="molecule type" value="Genomic_DNA"/>
</dbReference>
<dbReference type="GO" id="GO:0019287">
    <property type="term" value="P:isopentenyl diphosphate biosynthetic process, mevalonate pathway"/>
    <property type="evidence" value="ECO:0007669"/>
    <property type="project" value="UniProtKB-UniPathway"/>
</dbReference>
<comment type="caution">
    <text evidence="9">The sequence shown here is derived from an EMBL/GenBank/DDBJ whole genome shotgun (WGS) entry which is preliminary data.</text>
</comment>
<reference evidence="9 10" key="1">
    <citation type="submission" date="2015-08" db="EMBL/GenBank/DDBJ databases">
        <title>Genome sequence of Streptococcus phocae subsp. phocae ATCC 51973T isolated from liver specimen obtained from seal.</title>
        <authorList>
            <person name="Avendano-Herrera R."/>
        </authorList>
    </citation>
    <scope>NUCLEOTIDE SEQUENCE [LARGE SCALE GENOMIC DNA]</scope>
    <source>
        <strain evidence="9 10">ATCC 51973</strain>
    </source>
</reference>
<dbReference type="AlphaFoldDB" id="A0A0P6SND2"/>
<gene>
    <name evidence="9" type="ORF">AKK44_02045</name>
</gene>
<evidence type="ECO:0000256" key="2">
    <source>
        <dbReference type="ARBA" id="ARBA00012958"/>
    </source>
</evidence>
<dbReference type="Pfam" id="PF08544">
    <property type="entry name" value="GHMP_kinases_C"/>
    <property type="match status" value="1"/>
</dbReference>
<feature type="domain" description="GHMP kinase N-terminal" evidence="7">
    <location>
        <begin position="69"/>
        <end position="158"/>
    </location>
</feature>
<protein>
    <recommendedName>
        <fullName evidence="2">phosphomevalonate kinase</fullName>
        <ecNumber evidence="2">2.7.4.2</ecNumber>
    </recommendedName>
</protein>
<dbReference type="EC" id="2.7.4.2" evidence="2"/>
<keyword evidence="4" id="KW-0547">Nucleotide-binding</keyword>
<evidence type="ECO:0000313" key="9">
    <source>
        <dbReference type="EMBL" id="KPJ22935.1"/>
    </source>
</evidence>
<evidence type="ECO:0000259" key="8">
    <source>
        <dbReference type="Pfam" id="PF08544"/>
    </source>
</evidence>
<dbReference type="SUPFAM" id="SSF54211">
    <property type="entry name" value="Ribosomal protein S5 domain 2-like"/>
    <property type="match status" value="1"/>
</dbReference>
<keyword evidence="6" id="KW-0067">ATP-binding</keyword>
<dbReference type="InterPro" id="IPR020568">
    <property type="entry name" value="Ribosomal_Su5_D2-typ_SF"/>
</dbReference>
<dbReference type="SUPFAM" id="SSF55060">
    <property type="entry name" value="GHMP Kinase, C-terminal domain"/>
    <property type="match status" value="1"/>
</dbReference>
<comment type="pathway">
    <text evidence="1">Isoprenoid biosynthesis; isopentenyl diphosphate biosynthesis via mevalonate pathway; isopentenyl diphosphate from (R)-mevalonate: step 2/3.</text>
</comment>
<dbReference type="NCBIfam" id="TIGR01220">
    <property type="entry name" value="Pmev_kin_Gr_pos"/>
    <property type="match status" value="1"/>
</dbReference>
<dbReference type="InterPro" id="IPR036554">
    <property type="entry name" value="GHMP_kinase_C_sf"/>
</dbReference>
<name>A0A0P6SND2_9STRE</name>
<dbReference type="Gene3D" id="3.30.230.10">
    <property type="match status" value="1"/>
</dbReference>
<dbReference type="InterPro" id="IPR005917">
    <property type="entry name" value="Pmev_kinase_bact"/>
</dbReference>
<dbReference type="Proteomes" id="UP000049578">
    <property type="component" value="Unassembled WGS sequence"/>
</dbReference>
<dbReference type="InterPro" id="IPR013750">
    <property type="entry name" value="GHMP_kinase_C_dom"/>
</dbReference>
<organism evidence="9 10">
    <name type="scientific">Streptococcus phocae</name>
    <dbReference type="NCBI Taxonomy" id="119224"/>
    <lineage>
        <taxon>Bacteria</taxon>
        <taxon>Bacillati</taxon>
        <taxon>Bacillota</taxon>
        <taxon>Bacilli</taxon>
        <taxon>Lactobacillales</taxon>
        <taxon>Streptococcaceae</taxon>
        <taxon>Streptococcus</taxon>
    </lineage>
</organism>
<dbReference type="Gene3D" id="3.30.70.890">
    <property type="entry name" value="GHMP kinase, C-terminal domain"/>
    <property type="match status" value="1"/>
</dbReference>
<dbReference type="Pfam" id="PF00288">
    <property type="entry name" value="GHMP_kinases_N"/>
    <property type="match status" value="1"/>
</dbReference>
<dbReference type="InterPro" id="IPR006204">
    <property type="entry name" value="GHMP_kinase_N_dom"/>
</dbReference>
<evidence type="ECO:0000256" key="1">
    <source>
        <dbReference type="ARBA" id="ARBA00005017"/>
    </source>
</evidence>
<keyword evidence="10" id="KW-1185">Reference proteome</keyword>
<dbReference type="PATRIC" id="fig|119224.3.peg.1604"/>
<keyword evidence="5 9" id="KW-0418">Kinase</keyword>
<dbReference type="PANTHER" id="PTHR31814">
    <property type="match status" value="1"/>
</dbReference>
<proteinExistence type="predicted"/>
<dbReference type="RefSeq" id="WP_054278295.1">
    <property type="nucleotide sequence ID" value="NZ_LHQM01000007.1"/>
</dbReference>
<dbReference type="PANTHER" id="PTHR31814:SF2">
    <property type="entry name" value="PHOSPHOMEVALONATE KINASE"/>
    <property type="match status" value="1"/>
</dbReference>
<sequence length="332" mass="36179">MVKYQVQTGGKLYLSGEYAILTPGQTALIMPIPLKMTAIIESAPKICLQSDLFDYAVDMTPDKGYELIQTAIEVFASYVNQTVLDLPPFSLSILGTLGNHGKKYGIGSSGSVTVLTLKALAAYYQVALTPDKLFKLASVVLLSLGDNGSMGDIACISYETLIAYTAFDRSNIKKWMQELPLSELLARDWGYRVRLIKPGLSCDFLVGWTQVPSLSKDMIRQVNQKIDTAFLTKMQEFTLAAISALETGNKQALVDALSASGRLLSDLSPVIYHPKLRQLVEACQGMDAVARSSGAGGGDCGIALVFDPKATELLVSNWQEADIVLLYTEKWR</sequence>
<dbReference type="InterPro" id="IPR014721">
    <property type="entry name" value="Ribsml_uS5_D2-typ_fold_subgr"/>
</dbReference>
<keyword evidence="3" id="KW-0808">Transferase</keyword>
<evidence type="ECO:0000313" key="10">
    <source>
        <dbReference type="Proteomes" id="UP000049578"/>
    </source>
</evidence>
<dbReference type="STRING" id="119224.AKK44_02045"/>
<evidence type="ECO:0000259" key="7">
    <source>
        <dbReference type="Pfam" id="PF00288"/>
    </source>
</evidence>
<dbReference type="GO" id="GO:0004631">
    <property type="term" value="F:phosphomevalonate kinase activity"/>
    <property type="evidence" value="ECO:0007669"/>
    <property type="project" value="UniProtKB-EC"/>
</dbReference>
<evidence type="ECO:0000256" key="6">
    <source>
        <dbReference type="ARBA" id="ARBA00022840"/>
    </source>
</evidence>
<evidence type="ECO:0000256" key="3">
    <source>
        <dbReference type="ARBA" id="ARBA00022679"/>
    </source>
</evidence>
<dbReference type="InterPro" id="IPR035102">
    <property type="entry name" value="Phosphomevalonate_kinase"/>
</dbReference>